<organism evidence="2 3">
    <name type="scientific">Treponema bryantii</name>
    <dbReference type="NCBI Taxonomy" id="163"/>
    <lineage>
        <taxon>Bacteria</taxon>
        <taxon>Pseudomonadati</taxon>
        <taxon>Spirochaetota</taxon>
        <taxon>Spirochaetia</taxon>
        <taxon>Spirochaetales</taxon>
        <taxon>Treponemataceae</taxon>
        <taxon>Treponema</taxon>
    </lineage>
</organism>
<reference evidence="3" key="1">
    <citation type="submission" date="2016-10" db="EMBL/GenBank/DDBJ databases">
        <authorList>
            <person name="Varghese N."/>
            <person name="Submissions S."/>
        </authorList>
    </citation>
    <scope>NUCLEOTIDE SEQUENCE [LARGE SCALE GENOMIC DNA]</scope>
    <source>
        <strain evidence="3">XBD1002</strain>
    </source>
</reference>
<keyword evidence="1" id="KW-0732">Signal</keyword>
<evidence type="ECO:0000256" key="1">
    <source>
        <dbReference type="SAM" id="SignalP"/>
    </source>
</evidence>
<keyword evidence="3" id="KW-1185">Reference proteome</keyword>
<protein>
    <recommendedName>
        <fullName evidence="4">Polymorphic outer membrane protein repeat-containing protein</fullName>
    </recommendedName>
</protein>
<gene>
    <name evidence="2" type="ORF">SAMN04487775_101351</name>
</gene>
<dbReference type="PROSITE" id="PS51257">
    <property type="entry name" value="PROKAR_LIPOPROTEIN"/>
    <property type="match status" value="1"/>
</dbReference>
<evidence type="ECO:0000313" key="3">
    <source>
        <dbReference type="Proteomes" id="UP000182737"/>
    </source>
</evidence>
<evidence type="ECO:0008006" key="4">
    <source>
        <dbReference type="Google" id="ProtNLM"/>
    </source>
</evidence>
<feature type="chain" id="PRO_5010347561" description="Polymorphic outer membrane protein repeat-containing protein" evidence="1">
    <location>
        <begin position="22"/>
        <end position="1367"/>
    </location>
</feature>
<dbReference type="EMBL" id="FORI01000001">
    <property type="protein sequence ID" value="SFI43433.1"/>
    <property type="molecule type" value="Genomic_DNA"/>
</dbReference>
<dbReference type="OrthoDB" id="359253at2"/>
<proteinExistence type="predicted"/>
<dbReference type="RefSeq" id="WP_074929936.1">
    <property type="nucleotide sequence ID" value="NZ_FORI01000001.1"/>
</dbReference>
<dbReference type="Proteomes" id="UP000182737">
    <property type="component" value="Unassembled WGS sequence"/>
</dbReference>
<evidence type="ECO:0000313" key="2">
    <source>
        <dbReference type="EMBL" id="SFI43433.1"/>
    </source>
</evidence>
<accession>A0A1I3I6S1</accession>
<name>A0A1I3I6S1_9SPIR</name>
<dbReference type="SMART" id="SM00710">
    <property type="entry name" value="PbH1"/>
    <property type="match status" value="8"/>
</dbReference>
<dbReference type="InterPro" id="IPR006626">
    <property type="entry name" value="PbH1"/>
</dbReference>
<sequence>MKNKFLIILAASLLFVSCANNIQSPDSENNITQDKTGIGTTDEPVKYVSIQGSFIIEGAIPSEIQNLKQNNNFQSDATRTAMPSLPDGCKYYVIATASGQITKRYEVTVGQSNQNGDFTINGNTYLLKNLASSKIGIIWTVEFGIKKGDTVIMSDSNPFKLTEEVPVYVHDFLLKPETGGTGTVSLEMKVPSTVKQVTSNNSKFNCSAPDTNGKVIVSGASVNTGCYTVNFEFWDKAAGAQDENKKLRLYSDTQVINVLKGCETKTWISNGGTDVVKNGVYEVTASHLDTFKRTTFYIGSTAFCTTASDLNNGSPADPVLSLNRVASIIANQNISNRTYTIYISTDIEGPQSLTDALDGKAQKIIISGNEVQSNGYPKFNLKGLQTGSSLTVGTSVEVELKDLIITNGKAENGGGINITKGTVSADNVRINFNEATASGGGVYIAAGASFTMKGTSVMSSNSVSTGGTGSGVYVAASNSTTASFTISDTAKVSNDVFLAQNGNYIATIDVTGLSANAESPVATITPENAKRNLAVLSGTNISNLYSKFQTSYDADSFAINNEGKLVLAKILTTIYVGNTTVGPTNYTAANPSGNTKDDSTWKHFNSNVSYNYSQRHPFTTIEKALQFITWQDSKQEYIITVSGTISGANTIANNNDEDNPITLTKGSNIIKLSLTGTNSGTLDGGFSATAGNGTTLTINTAVPITITNLTIQNGYQAQGNGGGICISNANADVTISTNTTIKNCNANKGGAIYNLGTLTFNASIQYGYALVYNGTAMGGGIYNEKTLNMTGGDIRYCKAGPETTDTVGDGAGVYLTGANAVFNMSGGYIGNGGVAKGKGGGVYVGAGSKIFMSGSAKIGLNNPSDTATYGNRYNEADKGGGLYVEGEAYIGYTAVNTPDNDFSGSIKYNYAHNNGGGIYIYKSSASAGKVVMLKGSISYNGCGTSNDTACGGGICLAGYGGNYKSTFEMLGGEMTNNKAYKKGGAVYAGYGTFDMQSGTLSSNSVRGTAADCVGGAIYIPASGGEFKIKGGATIPNGAAKNNDIYLDRYQSGGSGYNNYVHINGSLSGTDKVATLSIANNITKAFDKTDNASDTEFRAGPKRFKILSTTGNAAAADGSLYKTTFVDELLKSQDEVVLDITGKDYKLEPPTGDDSYTSYGGHGANRDQCLIVPSGKTLKLTATSLTEISPSVLCGCFIEVSSGGTLIIEDNVKITPGDSSIWAHAITCYGTVKMQGGSISGFNCLGSNGVVYVQSGTNPGFEMTGGVIENNGPRGAVLVWTGTFNMSGGIIRNNSNNQENHAGGITVGGDYAATLIKSGGTVSGNTSDTSLTEKANNIYITGNSGYYGTSEENVQHYPDPVIDPWGSD</sequence>
<feature type="signal peptide" evidence="1">
    <location>
        <begin position="1"/>
        <end position="21"/>
    </location>
</feature>